<dbReference type="EMBL" id="QEHR01000005">
    <property type="protein sequence ID" value="PVW14713.1"/>
    <property type="molecule type" value="Genomic_DNA"/>
</dbReference>
<dbReference type="AlphaFoldDB" id="A0A2U0I0S6"/>
<keyword evidence="1" id="KW-0472">Membrane</keyword>
<accession>A0A2U0I0S6</accession>
<dbReference type="Proteomes" id="UP000245962">
    <property type="component" value="Unassembled WGS sequence"/>
</dbReference>
<name>A0A2U0I0S6_9FLAO</name>
<proteinExistence type="predicted"/>
<feature type="transmembrane region" description="Helical" evidence="1">
    <location>
        <begin position="59"/>
        <end position="81"/>
    </location>
</feature>
<evidence type="ECO:0000313" key="3">
    <source>
        <dbReference type="Proteomes" id="UP000245962"/>
    </source>
</evidence>
<reference evidence="2 3" key="1">
    <citation type="submission" date="2018-04" db="EMBL/GenBank/DDBJ databases">
        <title>Marixanthomonas spongiae HN-E44 sp. nov., isolated from a marine sponge.</title>
        <authorList>
            <person name="Luo L."/>
            <person name="Zhuang L."/>
        </authorList>
    </citation>
    <scope>NUCLEOTIDE SEQUENCE [LARGE SCALE GENOMIC DNA]</scope>
    <source>
        <strain evidence="2 3">HN-E44</strain>
    </source>
</reference>
<keyword evidence="1" id="KW-0812">Transmembrane</keyword>
<sequence>MIQTLKNNRRDRITKFDKGVDEASPMYGKFVDHKKMSPEAFADFQQKLKETNRKNRRRLFITFGTVMVVIIAIIIYFLFFLELEPAKPIKFKMK</sequence>
<keyword evidence="3" id="KW-1185">Reference proteome</keyword>
<protein>
    <submittedName>
        <fullName evidence="2">Uncharacterized protein</fullName>
    </submittedName>
</protein>
<keyword evidence="1" id="KW-1133">Transmembrane helix</keyword>
<comment type="caution">
    <text evidence="2">The sequence shown here is derived from an EMBL/GenBank/DDBJ whole genome shotgun (WGS) entry which is preliminary data.</text>
</comment>
<evidence type="ECO:0000313" key="2">
    <source>
        <dbReference type="EMBL" id="PVW14713.1"/>
    </source>
</evidence>
<evidence type="ECO:0000256" key="1">
    <source>
        <dbReference type="SAM" id="Phobius"/>
    </source>
</evidence>
<gene>
    <name evidence="2" type="ORF">DDV96_09360</name>
</gene>
<organism evidence="2 3">
    <name type="scientific">Marixanthomonas spongiae</name>
    <dbReference type="NCBI Taxonomy" id="2174845"/>
    <lineage>
        <taxon>Bacteria</taxon>
        <taxon>Pseudomonadati</taxon>
        <taxon>Bacteroidota</taxon>
        <taxon>Flavobacteriia</taxon>
        <taxon>Flavobacteriales</taxon>
        <taxon>Flavobacteriaceae</taxon>
        <taxon>Marixanthomonas</taxon>
    </lineage>
</organism>